<keyword evidence="3 4" id="KW-0443">Lipid metabolism</keyword>
<feature type="domain" description="PNPLA" evidence="6">
    <location>
        <begin position="35"/>
        <end position="232"/>
    </location>
</feature>
<keyword evidence="2 4" id="KW-0442">Lipid degradation</keyword>
<protein>
    <submittedName>
        <fullName evidence="7">Patatin-like phospholipase family protein</fullName>
    </submittedName>
</protein>
<evidence type="ECO:0000313" key="8">
    <source>
        <dbReference type="Proteomes" id="UP001565200"/>
    </source>
</evidence>
<dbReference type="Pfam" id="PF01734">
    <property type="entry name" value="Patatin"/>
    <property type="match status" value="1"/>
</dbReference>
<dbReference type="PANTHER" id="PTHR14226:SF29">
    <property type="entry name" value="NEUROPATHY TARGET ESTERASE SWS"/>
    <property type="match status" value="1"/>
</dbReference>
<dbReference type="PANTHER" id="PTHR14226">
    <property type="entry name" value="NEUROPATHY TARGET ESTERASE/SWISS CHEESE D.MELANOGASTER"/>
    <property type="match status" value="1"/>
</dbReference>
<comment type="caution">
    <text evidence="7">The sequence shown here is derived from an EMBL/GenBank/DDBJ whole genome shotgun (WGS) entry which is preliminary data.</text>
</comment>
<keyword evidence="8" id="KW-1185">Reference proteome</keyword>
<evidence type="ECO:0000259" key="6">
    <source>
        <dbReference type="PROSITE" id="PS51635"/>
    </source>
</evidence>
<keyword evidence="5" id="KW-1133">Transmembrane helix</keyword>
<evidence type="ECO:0000313" key="7">
    <source>
        <dbReference type="EMBL" id="MEY8244049.1"/>
    </source>
</evidence>
<dbReference type="CDD" id="cd07205">
    <property type="entry name" value="Pat_PNPLA6_PNPLA7_NTE1_like"/>
    <property type="match status" value="1"/>
</dbReference>
<dbReference type="SUPFAM" id="SSF52151">
    <property type="entry name" value="FabD/lysophospholipase-like"/>
    <property type="match status" value="1"/>
</dbReference>
<evidence type="ECO:0000256" key="5">
    <source>
        <dbReference type="SAM" id="Phobius"/>
    </source>
</evidence>
<proteinExistence type="predicted"/>
<accession>A0ABV4CRP5</accession>
<dbReference type="InterPro" id="IPR016035">
    <property type="entry name" value="Acyl_Trfase/lysoPLipase"/>
</dbReference>
<dbReference type="EMBL" id="JBCLPP010000001">
    <property type="protein sequence ID" value="MEY8244049.1"/>
    <property type="molecule type" value="Genomic_DNA"/>
</dbReference>
<evidence type="ECO:0000256" key="1">
    <source>
        <dbReference type="ARBA" id="ARBA00022801"/>
    </source>
</evidence>
<evidence type="ECO:0000256" key="4">
    <source>
        <dbReference type="PROSITE-ProRule" id="PRU01161"/>
    </source>
</evidence>
<dbReference type="PROSITE" id="PS51635">
    <property type="entry name" value="PNPLA"/>
    <property type="match status" value="1"/>
</dbReference>
<gene>
    <name evidence="7" type="ORF">AAK873_00280</name>
</gene>
<feature type="active site" description="Proton acceptor" evidence="4">
    <location>
        <position position="219"/>
    </location>
</feature>
<evidence type="ECO:0000256" key="3">
    <source>
        <dbReference type="ARBA" id="ARBA00023098"/>
    </source>
</evidence>
<feature type="short sequence motif" description="GXGXXG" evidence="4">
    <location>
        <begin position="39"/>
        <end position="44"/>
    </location>
</feature>
<evidence type="ECO:0000256" key="2">
    <source>
        <dbReference type="ARBA" id="ARBA00022963"/>
    </source>
</evidence>
<feature type="active site" description="Nucleophile" evidence="4">
    <location>
        <position position="68"/>
    </location>
</feature>
<feature type="short sequence motif" description="DGA/G" evidence="4">
    <location>
        <begin position="219"/>
        <end position="221"/>
    </location>
</feature>
<keyword evidence="5" id="KW-0812">Transmembrane</keyword>
<feature type="transmembrane region" description="Helical" evidence="5">
    <location>
        <begin position="12"/>
        <end position="30"/>
    </location>
</feature>
<name>A0ABV4CRP5_9BACT</name>
<dbReference type="RefSeq" id="WP_205523771.1">
    <property type="nucleotide sequence ID" value="NZ_JBCLPP010000001.1"/>
</dbReference>
<keyword evidence="5" id="KW-0472">Membrane</keyword>
<feature type="short sequence motif" description="GXSXG" evidence="4">
    <location>
        <begin position="66"/>
        <end position="70"/>
    </location>
</feature>
<dbReference type="Proteomes" id="UP001565200">
    <property type="component" value="Unassembled WGS sequence"/>
</dbReference>
<reference evidence="7 8" key="1">
    <citation type="submission" date="2024-03" db="EMBL/GenBank/DDBJ databases">
        <title>Mouse gut bacterial collection (mGBC) of GemPharmatech.</title>
        <authorList>
            <person name="He Y."/>
            <person name="Dong L."/>
            <person name="Wu D."/>
            <person name="Gao X."/>
            <person name="Lin Z."/>
        </authorList>
    </citation>
    <scope>NUCLEOTIDE SEQUENCE [LARGE SCALE GENOMIC DNA]</scope>
    <source>
        <strain evidence="7 8">54-13</strain>
    </source>
</reference>
<sequence length="775" mass="86576">MYPTIEEIVKKAAIYIAIVAMSMTFCASAQQSVGLVLSGGGAKGIAHIGVIQALEDNDIPIDYIAGTSMGAIVGGLYAAGYTPAEMMDLIESKGFSYWSTGVIDPSWEYYYAKDDPTPKLASINLNLRDSTANNNILPTSLINPLPMNYAFMELFAKYTAQCNGDFDRLFVPFRCVTSDVYSKHKIVCRSGSLGNAVRASMSFPIVFEPIEMDGVLVYDGGIYDNFPVDVMREDFAPDIMIGVDVSSPDKKPNPNNLMQQVEDMIIQKNDYSLPDDEGIKLHVPVQNFGLLDFPACRQIYKIGYDCAMAMMDSIKGRVNVRIPGEARSLRRAVFKSQTPYVEFDSVKVSGGSPHQNAYIKYLFTKGSDESFGLAQARDAYYRAITPGKLRNLVPNALWNPSTGRFTLDLKADVKNNFAIGLGGYISSSTNSMLFMSTGYNTLSFNSLNTSLNVWIGQSYMAAKVGAKINMRSTIPSYMMIYGVISRQKMYDSDRIFYNDGTTLVTDMQLFGRMSYGMAMGRNGKLAFELGYGRLTNRFFDGMVIGKDSRDRLVRDLAQVRLHYENNTLNDVLYPTQGHMIKATAIGVYGDRSFYPHNNDEIKTRTSGVKWMQLSAELEKYWSVNRNFGIGIESNAVISTQKPLDSYAATMVTLPSFHPTASTYNSFNSALRASKFVTLGIQPIWKVSNMLQIRGEFHCFMPWRKLEAEKDENTGIYMSHYGHRLSNPEFFGEMSAVYALPFAHFTAYANYCTSPDARWNFGISFGLFFLAPQFMK</sequence>
<dbReference type="Gene3D" id="3.40.1090.10">
    <property type="entry name" value="Cytosolic phospholipase A2 catalytic domain"/>
    <property type="match status" value="2"/>
</dbReference>
<keyword evidence="1 4" id="KW-0378">Hydrolase</keyword>
<organism evidence="7 8">
    <name type="scientific">Heminiphilus faecis</name>
    <dbReference type="NCBI Taxonomy" id="2601703"/>
    <lineage>
        <taxon>Bacteria</taxon>
        <taxon>Pseudomonadati</taxon>
        <taxon>Bacteroidota</taxon>
        <taxon>Bacteroidia</taxon>
        <taxon>Bacteroidales</taxon>
        <taxon>Muribaculaceae</taxon>
        <taxon>Heminiphilus</taxon>
    </lineage>
</organism>
<dbReference type="InterPro" id="IPR050301">
    <property type="entry name" value="NTE"/>
</dbReference>
<dbReference type="InterPro" id="IPR002641">
    <property type="entry name" value="PNPLA_dom"/>
</dbReference>